<comment type="caution">
    <text evidence="1">The sequence shown here is derived from an EMBL/GenBank/DDBJ whole genome shotgun (WGS) entry which is preliminary data.</text>
</comment>
<proteinExistence type="predicted"/>
<dbReference type="Proteomes" id="UP000777438">
    <property type="component" value="Unassembled WGS sequence"/>
</dbReference>
<gene>
    <name evidence="1" type="ORF">B0T10DRAFT_91909</name>
</gene>
<reference evidence="1 2" key="1">
    <citation type="journal article" date="2021" name="Nat. Commun.">
        <title>Genetic determinants of endophytism in the Arabidopsis root mycobiome.</title>
        <authorList>
            <person name="Mesny F."/>
            <person name="Miyauchi S."/>
            <person name="Thiergart T."/>
            <person name="Pickel B."/>
            <person name="Atanasova L."/>
            <person name="Karlsson M."/>
            <person name="Huettel B."/>
            <person name="Barry K.W."/>
            <person name="Haridas S."/>
            <person name="Chen C."/>
            <person name="Bauer D."/>
            <person name="Andreopoulos W."/>
            <person name="Pangilinan J."/>
            <person name="LaButti K."/>
            <person name="Riley R."/>
            <person name="Lipzen A."/>
            <person name="Clum A."/>
            <person name="Drula E."/>
            <person name="Henrissat B."/>
            <person name="Kohler A."/>
            <person name="Grigoriev I.V."/>
            <person name="Martin F.M."/>
            <person name="Hacquard S."/>
        </authorList>
    </citation>
    <scope>NUCLEOTIDE SEQUENCE [LARGE SCALE GENOMIC DNA]</scope>
    <source>
        <strain evidence="1 2">MPI-CAGE-CH-0241</strain>
    </source>
</reference>
<evidence type="ECO:0000313" key="2">
    <source>
        <dbReference type="Proteomes" id="UP000777438"/>
    </source>
</evidence>
<protein>
    <submittedName>
        <fullName evidence="1">Uncharacterized protein</fullName>
    </submittedName>
</protein>
<organism evidence="1 2">
    <name type="scientific">Thelonectria olida</name>
    <dbReference type="NCBI Taxonomy" id="1576542"/>
    <lineage>
        <taxon>Eukaryota</taxon>
        <taxon>Fungi</taxon>
        <taxon>Dikarya</taxon>
        <taxon>Ascomycota</taxon>
        <taxon>Pezizomycotina</taxon>
        <taxon>Sordariomycetes</taxon>
        <taxon>Hypocreomycetidae</taxon>
        <taxon>Hypocreales</taxon>
        <taxon>Nectriaceae</taxon>
        <taxon>Thelonectria</taxon>
    </lineage>
</organism>
<keyword evidence="2" id="KW-1185">Reference proteome</keyword>
<accession>A0A9P8W289</accession>
<name>A0A9P8W289_9HYPO</name>
<dbReference type="AlphaFoldDB" id="A0A9P8W289"/>
<dbReference type="EMBL" id="JAGPYM010000018">
    <property type="protein sequence ID" value="KAH6885267.1"/>
    <property type="molecule type" value="Genomic_DNA"/>
</dbReference>
<evidence type="ECO:0000313" key="1">
    <source>
        <dbReference type="EMBL" id="KAH6885267.1"/>
    </source>
</evidence>
<sequence length="217" mass="24313">MNRWPPAHALDLGSLRRCKYIEDRMPGALSAQSCRVPGSNQSVCPLTARDGADVPISGPWCPWVNKHGPWAPNRCSSPIILPSTSEAARHHNHLRISSDGSSTHPFAAFQIVPTKKGAQYTALQSLKQPALWYQRRVSPGWRHTSSAKCHIKFGAEWQSTIARTWTAHYPPCRIFHHFTVSESVGSILHIQPSQRFLPHPLTIQLRFHFIDSDSNSS</sequence>